<evidence type="ECO:0000313" key="1">
    <source>
        <dbReference type="EMBL" id="RGS85556.1"/>
    </source>
</evidence>
<dbReference type="Proteomes" id="UP000266492">
    <property type="component" value="Unassembled WGS sequence"/>
</dbReference>
<evidence type="ECO:0000313" key="2">
    <source>
        <dbReference type="Proteomes" id="UP000266492"/>
    </source>
</evidence>
<sequence length="88" mass="9898">MQVVLPSFCLFLPFTRRNAVALASCKKEEGSFNFGHETGFKLQKPGHNTSAYIFFLIRELFYSSETFSFLSGSSALFEVSVFSKIITP</sequence>
<dbReference type="AlphaFoldDB" id="A0A395W4Z8"/>
<name>A0A395W4Z8_BACOV</name>
<reference evidence="1 2" key="1">
    <citation type="submission" date="2018-08" db="EMBL/GenBank/DDBJ databases">
        <title>A genome reference for cultivated species of the human gut microbiota.</title>
        <authorList>
            <person name="Zou Y."/>
            <person name="Xue W."/>
            <person name="Luo G."/>
        </authorList>
    </citation>
    <scope>NUCLEOTIDE SEQUENCE [LARGE SCALE GENOMIC DNA]</scope>
    <source>
        <strain evidence="1 2">AF20-9LB</strain>
    </source>
</reference>
<organism evidence="1 2">
    <name type="scientific">Bacteroides ovatus</name>
    <dbReference type="NCBI Taxonomy" id="28116"/>
    <lineage>
        <taxon>Bacteria</taxon>
        <taxon>Pseudomonadati</taxon>
        <taxon>Bacteroidota</taxon>
        <taxon>Bacteroidia</taxon>
        <taxon>Bacteroidales</taxon>
        <taxon>Bacteroidaceae</taxon>
        <taxon>Bacteroides</taxon>
    </lineage>
</organism>
<accession>A0A395W4Z8</accession>
<protein>
    <submittedName>
        <fullName evidence="1">Uncharacterized protein</fullName>
    </submittedName>
</protein>
<comment type="caution">
    <text evidence="1">The sequence shown here is derived from an EMBL/GenBank/DDBJ whole genome shotgun (WGS) entry which is preliminary data.</text>
</comment>
<proteinExistence type="predicted"/>
<dbReference type="EMBL" id="QRVZ01000004">
    <property type="protein sequence ID" value="RGS85556.1"/>
    <property type="molecule type" value="Genomic_DNA"/>
</dbReference>
<gene>
    <name evidence="1" type="ORF">DWX70_07050</name>
</gene>